<dbReference type="EMBL" id="BRXS01000002">
    <property type="protein sequence ID" value="GLC24659.1"/>
    <property type="molecule type" value="Genomic_DNA"/>
</dbReference>
<gene>
    <name evidence="2" type="ORF">rosag_11720</name>
</gene>
<proteinExistence type="predicted"/>
<evidence type="ECO:0000313" key="3">
    <source>
        <dbReference type="Proteomes" id="UP001161325"/>
    </source>
</evidence>
<feature type="transmembrane region" description="Helical" evidence="1">
    <location>
        <begin position="53"/>
        <end position="80"/>
    </location>
</feature>
<evidence type="ECO:0000256" key="1">
    <source>
        <dbReference type="SAM" id="Phobius"/>
    </source>
</evidence>
<feature type="transmembrane region" description="Helical" evidence="1">
    <location>
        <begin position="92"/>
        <end position="111"/>
    </location>
</feature>
<accession>A0AA37VE60</accession>
<comment type="caution">
    <text evidence="2">The sequence shown here is derived from an EMBL/GenBank/DDBJ whole genome shotgun (WGS) entry which is preliminary data.</text>
</comment>
<name>A0AA37VE60_9BACT</name>
<keyword evidence="1" id="KW-0472">Membrane</keyword>
<feature type="transmembrane region" description="Helical" evidence="1">
    <location>
        <begin position="117"/>
        <end position="137"/>
    </location>
</feature>
<dbReference type="Proteomes" id="UP001161325">
    <property type="component" value="Unassembled WGS sequence"/>
</dbReference>
<dbReference type="AlphaFoldDB" id="A0AA37VE60"/>
<keyword evidence="3" id="KW-1185">Reference proteome</keyword>
<feature type="transmembrane region" description="Helical" evidence="1">
    <location>
        <begin position="21"/>
        <end position="41"/>
    </location>
</feature>
<protein>
    <submittedName>
        <fullName evidence="2">Uncharacterized protein</fullName>
    </submittedName>
</protein>
<keyword evidence="1" id="KW-1133">Transmembrane helix</keyword>
<reference evidence="2" key="1">
    <citation type="submission" date="2022-08" db="EMBL/GenBank/DDBJ databases">
        <title>Draft genome sequencing of Roseisolibacter agri AW1220.</title>
        <authorList>
            <person name="Tobiishi Y."/>
            <person name="Tonouchi A."/>
        </authorList>
    </citation>
    <scope>NUCLEOTIDE SEQUENCE</scope>
    <source>
        <strain evidence="2">AW1220</strain>
    </source>
</reference>
<evidence type="ECO:0000313" key="2">
    <source>
        <dbReference type="EMBL" id="GLC24659.1"/>
    </source>
</evidence>
<sequence>MAIAHTVTVARGTRTRALLHEVLLGTWIGLLVLGVGGRAVMRAIALATDAPRALTLGGTVTVLAAGAAAGAAGAVLHAVSRAVAARGAGGRTVVRLVLFAALLALVTARGLHGSPAAPARAFWPLVALYGVLFARAVRARRAGDSRVG</sequence>
<dbReference type="RefSeq" id="WP_284349105.1">
    <property type="nucleotide sequence ID" value="NZ_BRXS01000002.1"/>
</dbReference>
<keyword evidence="1" id="KW-0812">Transmembrane</keyword>
<organism evidence="2 3">
    <name type="scientific">Roseisolibacter agri</name>
    <dbReference type="NCBI Taxonomy" id="2014610"/>
    <lineage>
        <taxon>Bacteria</taxon>
        <taxon>Pseudomonadati</taxon>
        <taxon>Gemmatimonadota</taxon>
        <taxon>Gemmatimonadia</taxon>
        <taxon>Gemmatimonadales</taxon>
        <taxon>Gemmatimonadaceae</taxon>
        <taxon>Roseisolibacter</taxon>
    </lineage>
</organism>